<dbReference type="Proteomes" id="UP000006078">
    <property type="component" value="Unassembled WGS sequence"/>
</dbReference>
<dbReference type="Gene3D" id="3.30.2010.20">
    <property type="match status" value="1"/>
</dbReference>
<name>I7JW59_9CORY</name>
<dbReference type="OrthoDB" id="4966605at2"/>
<reference evidence="2 5" key="1">
    <citation type="journal article" date="2012" name="J. Bacteriol.">
        <title>Draft Genome Sequence of Turicella otitidis ATCC 51513, Isolated from Middle Ear Fluid from a Child with Otitis Media.</title>
        <authorList>
            <person name="Brinkrolf K."/>
            <person name="Schneider J."/>
            <person name="Knecht M."/>
            <person name="Ruckert C."/>
            <person name="Tauch A."/>
        </authorList>
    </citation>
    <scope>NUCLEOTIDE SEQUENCE [LARGE SCALE GENOMIC DNA]</scope>
    <source>
        <strain evidence="2 5">ATCC 51513</strain>
    </source>
</reference>
<dbReference type="RefSeq" id="WP_004601040.1">
    <property type="nucleotide sequence ID" value="NZ_HF541867.1"/>
</dbReference>
<evidence type="ECO:0000313" key="3">
    <source>
        <dbReference type="EMBL" id="EJZ81943.1"/>
    </source>
</evidence>
<evidence type="ECO:0008006" key="6">
    <source>
        <dbReference type="Google" id="ProtNLM"/>
    </source>
</evidence>
<dbReference type="EMBL" id="CAJZ01000128">
    <property type="protein sequence ID" value="CCI83681.1"/>
    <property type="molecule type" value="Genomic_DNA"/>
</dbReference>
<dbReference type="eggNOG" id="COG3824">
    <property type="taxonomic scope" value="Bacteria"/>
</dbReference>
<dbReference type="Proteomes" id="UP000011016">
    <property type="component" value="Unassembled WGS sequence"/>
</dbReference>
<dbReference type="EMBL" id="AHAE01000050">
    <property type="protein sequence ID" value="EJZ81943.1"/>
    <property type="molecule type" value="Genomic_DNA"/>
</dbReference>
<proteinExistence type="predicted"/>
<keyword evidence="4" id="KW-1185">Reference proteome</keyword>
<dbReference type="STRING" id="29321.AAV33_01520"/>
<dbReference type="HOGENOM" id="CLU_118049_1_1_11"/>
<reference evidence="3 4" key="2">
    <citation type="submission" date="2012-08" db="EMBL/GenBank/DDBJ databases">
        <title>The Genome Sequence of Turicella otitidis ATCC 51513.</title>
        <authorList>
            <consortium name="The Broad Institute Genome Sequencing Platform"/>
            <person name="Earl A."/>
            <person name="Ward D."/>
            <person name="Feldgarden M."/>
            <person name="Gevers D."/>
            <person name="Huys G."/>
            <person name="Walker B."/>
            <person name="Young S.K."/>
            <person name="Zeng Q."/>
            <person name="Gargeya S."/>
            <person name="Fitzgerald M."/>
            <person name="Haas B."/>
            <person name="Abouelleil A."/>
            <person name="Alvarado L."/>
            <person name="Arachchi H.M."/>
            <person name="Berlin A.M."/>
            <person name="Chapman S.B."/>
            <person name="Goldberg J."/>
            <person name="Griggs A."/>
            <person name="Gujja S."/>
            <person name="Hansen M."/>
            <person name="Howarth C."/>
            <person name="Imamovic A."/>
            <person name="Larimer J."/>
            <person name="McCowen C."/>
            <person name="Montmayeur A."/>
            <person name="Murphy C."/>
            <person name="Neiman D."/>
            <person name="Pearson M."/>
            <person name="Priest M."/>
            <person name="Roberts A."/>
            <person name="Saif S."/>
            <person name="Shea T."/>
            <person name="Sisk P."/>
            <person name="Sykes S."/>
            <person name="Wortman J."/>
            <person name="Nusbaum C."/>
            <person name="Birren B."/>
        </authorList>
    </citation>
    <scope>NUCLEOTIDE SEQUENCE [LARGE SCALE GENOMIC DNA]</scope>
    <source>
        <strain evidence="3 4">ATCC 51513</strain>
    </source>
</reference>
<dbReference type="InterPro" id="IPR038555">
    <property type="entry name" value="Zincin_1_sf"/>
</dbReference>
<comment type="caution">
    <text evidence="2">The sequence shown here is derived from an EMBL/GenBank/DDBJ whole genome shotgun (WGS) entry which is preliminary data.</text>
</comment>
<dbReference type="CDD" id="cd12954">
    <property type="entry name" value="MMP_TTHA0227_like_1"/>
    <property type="match status" value="1"/>
</dbReference>
<evidence type="ECO:0000313" key="4">
    <source>
        <dbReference type="Proteomes" id="UP000006078"/>
    </source>
</evidence>
<gene>
    <name evidence="2" type="ORF">BN46_0953</name>
    <name evidence="3" type="ORF">HMPREF9719_01150</name>
</gene>
<protein>
    <recommendedName>
        <fullName evidence="6">Metallopeptidase family protein</fullName>
    </recommendedName>
</protein>
<accession>I7JW59</accession>
<dbReference type="AlphaFoldDB" id="I7JW59"/>
<dbReference type="PATRIC" id="fig|883169.3.peg.1111"/>
<organism evidence="2 5">
    <name type="scientific">Corynebacterium otitidis ATCC 51513</name>
    <dbReference type="NCBI Taxonomy" id="883169"/>
    <lineage>
        <taxon>Bacteria</taxon>
        <taxon>Bacillati</taxon>
        <taxon>Actinomycetota</taxon>
        <taxon>Actinomycetes</taxon>
        <taxon>Mycobacteriales</taxon>
        <taxon>Corynebacteriaceae</taxon>
        <taxon>Corynebacterium</taxon>
    </lineage>
</organism>
<dbReference type="SUPFAM" id="SSF55486">
    <property type="entry name" value="Metalloproteases ('zincins'), catalytic domain"/>
    <property type="match status" value="1"/>
</dbReference>
<evidence type="ECO:0000256" key="1">
    <source>
        <dbReference type="SAM" id="MobiDB-lite"/>
    </source>
</evidence>
<evidence type="ECO:0000313" key="2">
    <source>
        <dbReference type="EMBL" id="CCI83681.1"/>
    </source>
</evidence>
<sequence length="151" mass="16967">MHMRPARDRRGRGLRGPLLPPDVPRHATRSQAFDDLALDCYAPLNDRFPEQLAGLDLAVDTVPRMRLRADLTVLPDEIFADGPVPLGRLILAGVDRQGQPTRARIVLFRMPIEQRAATPRARRLLVTTALTALVATYLNLDPRDIDPEYAW</sequence>
<feature type="region of interest" description="Disordered" evidence="1">
    <location>
        <begin position="1"/>
        <end position="26"/>
    </location>
</feature>
<evidence type="ECO:0000313" key="5">
    <source>
        <dbReference type="Proteomes" id="UP000011016"/>
    </source>
</evidence>